<gene>
    <name evidence="2" type="ordered locus">Tcur_1410</name>
</gene>
<evidence type="ECO:0000313" key="2">
    <source>
        <dbReference type="EMBL" id="ACY96990.1"/>
    </source>
</evidence>
<keyword evidence="1" id="KW-1133">Transmembrane helix</keyword>
<evidence type="ECO:0000256" key="1">
    <source>
        <dbReference type="SAM" id="Phobius"/>
    </source>
</evidence>
<dbReference type="STRING" id="471852.Tcur_1410"/>
<keyword evidence="3" id="KW-1185">Reference proteome</keyword>
<dbReference type="Proteomes" id="UP000001918">
    <property type="component" value="Chromosome"/>
</dbReference>
<dbReference type="eggNOG" id="ENOG5033EHB">
    <property type="taxonomic scope" value="Bacteria"/>
</dbReference>
<proteinExistence type="predicted"/>
<keyword evidence="1" id="KW-0812">Transmembrane</keyword>
<dbReference type="OrthoDB" id="4965292at2"/>
<dbReference type="AlphaFoldDB" id="D1AA54"/>
<reference evidence="2 3" key="1">
    <citation type="journal article" date="2011" name="Stand. Genomic Sci.">
        <title>Complete genome sequence of Thermomonospora curvata type strain (B9).</title>
        <authorList>
            <person name="Chertkov O."/>
            <person name="Sikorski J."/>
            <person name="Nolan M."/>
            <person name="Lapidus A."/>
            <person name="Lucas S."/>
            <person name="Del Rio T.G."/>
            <person name="Tice H."/>
            <person name="Cheng J.F."/>
            <person name="Goodwin L."/>
            <person name="Pitluck S."/>
            <person name="Liolios K."/>
            <person name="Ivanova N."/>
            <person name="Mavromatis K."/>
            <person name="Mikhailova N."/>
            <person name="Ovchinnikova G."/>
            <person name="Pati A."/>
            <person name="Chen A."/>
            <person name="Palaniappan K."/>
            <person name="Djao O.D."/>
            <person name="Land M."/>
            <person name="Hauser L."/>
            <person name="Chang Y.J."/>
            <person name="Jeffries C.D."/>
            <person name="Brettin T."/>
            <person name="Han C."/>
            <person name="Detter J.C."/>
            <person name="Rohde M."/>
            <person name="Goker M."/>
            <person name="Woyke T."/>
            <person name="Bristow J."/>
            <person name="Eisen J.A."/>
            <person name="Markowitz V."/>
            <person name="Hugenholtz P."/>
            <person name="Klenk H.P."/>
            <person name="Kyrpides N.C."/>
        </authorList>
    </citation>
    <scope>NUCLEOTIDE SEQUENCE [LARGE SCALE GENOMIC DNA]</scope>
    <source>
        <strain evidence="3">ATCC 19995 / DSM 43183 / JCM 3096 / KCTC 9072 / NBRC 15933 / NCIMB 10081 / Henssen B9</strain>
    </source>
</reference>
<accession>D1AA54</accession>
<protein>
    <submittedName>
        <fullName evidence="2">Uncharacterized protein</fullName>
    </submittedName>
</protein>
<dbReference type="KEGG" id="tcu:Tcur_1410"/>
<organism evidence="2 3">
    <name type="scientific">Thermomonospora curvata (strain ATCC 19995 / DSM 43183 / JCM 3096 / KCTC 9072 / NBRC 15933 / NCIMB 10081 / Henssen B9)</name>
    <dbReference type="NCBI Taxonomy" id="471852"/>
    <lineage>
        <taxon>Bacteria</taxon>
        <taxon>Bacillati</taxon>
        <taxon>Actinomycetota</taxon>
        <taxon>Actinomycetes</taxon>
        <taxon>Streptosporangiales</taxon>
        <taxon>Thermomonosporaceae</taxon>
        <taxon>Thermomonospora</taxon>
    </lineage>
</organism>
<keyword evidence="1" id="KW-0472">Membrane</keyword>
<dbReference type="RefSeq" id="WP_012851774.1">
    <property type="nucleotide sequence ID" value="NC_013510.1"/>
</dbReference>
<dbReference type="EMBL" id="CP001738">
    <property type="protein sequence ID" value="ACY96990.1"/>
    <property type="molecule type" value="Genomic_DNA"/>
</dbReference>
<sequence>MNSDIAERRARPGGKPARKPWWRYRRVLVSGGLGLILFGVLVVDEVRNSTPQPIPLTGTLTLKGGSKAFSGARDSFSSSCEGIGGYADITRGAQVVVRDPEGRTIAVGALGPGKTQDVTEYKQYNGGTVRYAWSCVFPFEIPEVPWHDFYSVEVTHRGQVTFTQAQVLLGEVHLSLGN</sequence>
<evidence type="ECO:0000313" key="3">
    <source>
        <dbReference type="Proteomes" id="UP000001918"/>
    </source>
</evidence>
<feature type="transmembrane region" description="Helical" evidence="1">
    <location>
        <begin position="24"/>
        <end position="43"/>
    </location>
</feature>
<dbReference type="HOGENOM" id="CLU_1650773_0_0_11"/>
<name>D1AA54_THECD</name>